<dbReference type="AlphaFoldDB" id="A0A9X3IZ26"/>
<dbReference type="SUPFAM" id="SSF53335">
    <property type="entry name" value="S-adenosyl-L-methionine-dependent methyltransferases"/>
    <property type="match status" value="1"/>
</dbReference>
<accession>A0A9X3IZ26</accession>
<evidence type="ECO:0008006" key="3">
    <source>
        <dbReference type="Google" id="ProtNLM"/>
    </source>
</evidence>
<reference evidence="1" key="1">
    <citation type="submission" date="2022-11" db="EMBL/GenBank/DDBJ databases">
        <title>Minimal conservation of predation-associated metabolite biosynthetic gene clusters underscores biosynthetic potential of Myxococcota including descriptions for ten novel species: Archangium lansinium sp. nov., Myxococcus landrumus sp. nov., Nannocystis bai.</title>
        <authorList>
            <person name="Ahearne A."/>
            <person name="Stevens C."/>
            <person name="Phillips K."/>
        </authorList>
    </citation>
    <scope>NUCLEOTIDE SEQUENCE</scope>
    <source>
        <strain evidence="1">Na p29</strain>
    </source>
</reference>
<dbReference type="InterPro" id="IPR029063">
    <property type="entry name" value="SAM-dependent_MTases_sf"/>
</dbReference>
<comment type="caution">
    <text evidence="1">The sequence shown here is derived from an EMBL/GenBank/DDBJ whole genome shotgun (WGS) entry which is preliminary data.</text>
</comment>
<protein>
    <recommendedName>
        <fullName evidence="3">Class I SAM-dependent methyltransferase</fullName>
    </recommendedName>
</protein>
<dbReference type="EMBL" id="JAPNKE010000002">
    <property type="protein sequence ID" value="MCY1010152.1"/>
    <property type="molecule type" value="Genomic_DNA"/>
</dbReference>
<keyword evidence="2" id="KW-1185">Reference proteome</keyword>
<proteinExistence type="predicted"/>
<name>A0A9X3IZ26_9BACT</name>
<organism evidence="1 2">
    <name type="scientific">Nannocystis pusilla</name>
    <dbReference type="NCBI Taxonomy" id="889268"/>
    <lineage>
        <taxon>Bacteria</taxon>
        <taxon>Pseudomonadati</taxon>
        <taxon>Myxococcota</taxon>
        <taxon>Polyangia</taxon>
        <taxon>Nannocystales</taxon>
        <taxon>Nannocystaceae</taxon>
        <taxon>Nannocystis</taxon>
    </lineage>
</organism>
<dbReference type="Proteomes" id="UP001150924">
    <property type="component" value="Unassembled WGS sequence"/>
</dbReference>
<sequence>MTGQSLLGRRRHVFEIEDQPWLPQAIRDGVTGYLNYLGNLDARPYQGFCDALAAALRTTGEREILDLCSGSAGPLPTLIAELDRRELPVRVRLSDLFPNADAMAAAASTVPGRIVHETRPVDATAVPAELAGFRLLCNAFHHFRPEKARAILADAVAQRRGIALFEGVGRYPASIATCMVTGLGVLATSLLMRPVRLSRLALTWVVPAIPLVATWDGVVSCLRVYSPEELRELLATVPGAEDYTWQIEAEPLGRSPMRVTWLVGAPRAA</sequence>
<evidence type="ECO:0000313" key="1">
    <source>
        <dbReference type="EMBL" id="MCY1010152.1"/>
    </source>
</evidence>
<gene>
    <name evidence="1" type="ORF">OV079_32220</name>
</gene>
<dbReference type="RefSeq" id="WP_267772982.1">
    <property type="nucleotide sequence ID" value="NZ_JAPNKE010000002.1"/>
</dbReference>
<evidence type="ECO:0000313" key="2">
    <source>
        <dbReference type="Proteomes" id="UP001150924"/>
    </source>
</evidence>